<evidence type="ECO:0000256" key="4">
    <source>
        <dbReference type="PIRNR" id="PIRNR036417"/>
    </source>
</evidence>
<dbReference type="OrthoDB" id="329835at2759"/>
<dbReference type="CDD" id="cd00831">
    <property type="entry name" value="CHS_like"/>
    <property type="match status" value="1"/>
</dbReference>
<evidence type="ECO:0000313" key="8">
    <source>
        <dbReference type="EMBL" id="KAJ1694879.1"/>
    </source>
</evidence>
<gene>
    <name evidence="8" type="ORF">LUZ63_011577</name>
</gene>
<feature type="domain" description="Beta-ketoacyl-[acyl-carrier-protein] synthase III C-terminal" evidence="7">
    <location>
        <begin position="333"/>
        <end position="414"/>
    </location>
</feature>
<dbReference type="Pfam" id="PF08392">
    <property type="entry name" value="FAE1_CUT1_RppA"/>
    <property type="match status" value="1"/>
</dbReference>
<evidence type="ECO:0000256" key="2">
    <source>
        <dbReference type="ARBA" id="ARBA00022679"/>
    </source>
</evidence>
<dbReference type="InterPro" id="IPR012392">
    <property type="entry name" value="3-ktacl-CoA_syn"/>
</dbReference>
<feature type="active site" evidence="5">
    <location>
        <position position="335"/>
    </location>
</feature>
<feature type="active site" evidence="5">
    <location>
        <position position="247"/>
    </location>
</feature>
<evidence type="ECO:0000259" key="6">
    <source>
        <dbReference type="Pfam" id="PF08392"/>
    </source>
</evidence>
<keyword evidence="3 4" id="KW-0012">Acyltransferase</keyword>
<dbReference type="GO" id="GO:0006633">
    <property type="term" value="P:fatty acid biosynthetic process"/>
    <property type="evidence" value="ECO:0007669"/>
    <property type="project" value="InterPro"/>
</dbReference>
<evidence type="ECO:0000256" key="5">
    <source>
        <dbReference type="PIRSR" id="PIRSR036417-1"/>
    </source>
</evidence>
<feature type="active site" evidence="5">
    <location>
        <position position="372"/>
    </location>
</feature>
<accession>A0A9Q0CK20</accession>
<evidence type="ECO:0000259" key="7">
    <source>
        <dbReference type="Pfam" id="PF08541"/>
    </source>
</evidence>
<dbReference type="InterPro" id="IPR013601">
    <property type="entry name" value="FAE1_typ3_polyketide_synth"/>
</dbReference>
<feature type="domain" description="FAE" evidence="6">
    <location>
        <begin position="24"/>
        <end position="312"/>
    </location>
</feature>
<evidence type="ECO:0000256" key="3">
    <source>
        <dbReference type="ARBA" id="ARBA00023315"/>
    </source>
</evidence>
<dbReference type="Proteomes" id="UP001151287">
    <property type="component" value="Unassembled WGS sequence"/>
</dbReference>
<feature type="active site" evidence="5">
    <location>
        <position position="339"/>
    </location>
</feature>
<organism evidence="8 9">
    <name type="scientific">Rhynchospora breviuscula</name>
    <dbReference type="NCBI Taxonomy" id="2022672"/>
    <lineage>
        <taxon>Eukaryota</taxon>
        <taxon>Viridiplantae</taxon>
        <taxon>Streptophyta</taxon>
        <taxon>Embryophyta</taxon>
        <taxon>Tracheophyta</taxon>
        <taxon>Spermatophyta</taxon>
        <taxon>Magnoliopsida</taxon>
        <taxon>Liliopsida</taxon>
        <taxon>Poales</taxon>
        <taxon>Cyperaceae</taxon>
        <taxon>Cyperoideae</taxon>
        <taxon>Rhynchosporeae</taxon>
        <taxon>Rhynchospora</taxon>
    </lineage>
</organism>
<dbReference type="PIRSF" id="PIRSF036417">
    <property type="entry name" value="3-ktacl-CoA_syn"/>
    <property type="match status" value="1"/>
</dbReference>
<dbReference type="AlphaFoldDB" id="A0A9Q0CK20"/>
<keyword evidence="9" id="KW-1185">Reference proteome</keyword>
<sequence>MEILATLTMLLILCSIYLLWKLYSLQRTTNCYLIDYVCFKPPPDRIVDRKSAGEIIERNRTLGLSEFKFLLKVIINSGMGVETYAPRNILEGRETSPTFDDAMQEMDEFIDMTVNDLFKKTNISPRDVDLLVINISGFSPAPSLASRIVQRYKMREDVKAYNVSGMGCSASLISIDLVRNTFKSGKKTIALAISSESLSPNWYAGKDKSMMLSNILFRTGGSAMLLTNDPAMRAQAKMRLKCLIRTHTGANDNAYNCAMQKEDDAGFVGMHLGKNLPKAAVHAFAENFEHLIPKVLPYRELALYVYRTIKQKVVKPPGKGNQAMTQIDFRTGIDHFCIHTGGPAVIDAVRCGLRLSEYDTEPSSMALHRWGNTSSTSLWYVLGYMEAKKRLKKGNRVLMVTFGTGFKCNSCIWEVNKDLGDAGAWEESINNYPPQTLVNPYLEMYGWVADETDETFNREARVEELRKLY</sequence>
<dbReference type="EMBL" id="JAMQYH010000003">
    <property type="protein sequence ID" value="KAJ1694879.1"/>
    <property type="molecule type" value="Genomic_DNA"/>
</dbReference>
<comment type="pathway">
    <text evidence="4">Lipid metabolism; fatty acid biosynthesis.</text>
</comment>
<dbReference type="GO" id="GO:0016747">
    <property type="term" value="F:acyltransferase activity, transferring groups other than amino-acyl groups"/>
    <property type="evidence" value="ECO:0007669"/>
    <property type="project" value="InterPro"/>
</dbReference>
<reference evidence="8" key="1">
    <citation type="journal article" date="2022" name="Cell">
        <title>Repeat-based holocentromeres influence genome architecture and karyotype evolution.</title>
        <authorList>
            <person name="Hofstatter P.G."/>
            <person name="Thangavel G."/>
            <person name="Lux T."/>
            <person name="Neumann P."/>
            <person name="Vondrak T."/>
            <person name="Novak P."/>
            <person name="Zhang M."/>
            <person name="Costa L."/>
            <person name="Castellani M."/>
            <person name="Scott A."/>
            <person name="Toegelov H."/>
            <person name="Fuchs J."/>
            <person name="Mata-Sucre Y."/>
            <person name="Dias Y."/>
            <person name="Vanzela A.L.L."/>
            <person name="Huettel B."/>
            <person name="Almeida C.C.S."/>
            <person name="Simkova H."/>
            <person name="Souza G."/>
            <person name="Pedrosa-Harand A."/>
            <person name="Macas J."/>
            <person name="Mayer K.F.X."/>
            <person name="Houben A."/>
            <person name="Marques A."/>
        </authorList>
    </citation>
    <scope>NUCLEOTIDE SEQUENCE</scope>
    <source>
        <strain evidence="8">RhyBre1mFocal</strain>
    </source>
</reference>
<comment type="similarity">
    <text evidence="1 4">Belongs to the thiolase-like superfamily. Chalcone/stilbene synthases family.</text>
</comment>
<feature type="active site" evidence="5">
    <location>
        <position position="368"/>
    </location>
</feature>
<dbReference type="PANTHER" id="PTHR31561">
    <property type="entry name" value="3-KETOACYL-COA SYNTHASE"/>
    <property type="match status" value="1"/>
</dbReference>
<dbReference type="InterPro" id="IPR016039">
    <property type="entry name" value="Thiolase-like"/>
</dbReference>
<dbReference type="EC" id="2.3.1.-" evidence="4"/>
<proteinExistence type="inferred from homology"/>
<protein>
    <recommendedName>
        <fullName evidence="4">3-ketoacyl-CoA synthase</fullName>
        <ecNumber evidence="4">2.3.1.-</ecNumber>
    </recommendedName>
</protein>
<keyword evidence="2 4" id="KW-0808">Transferase</keyword>
<dbReference type="GO" id="GO:0016020">
    <property type="term" value="C:membrane"/>
    <property type="evidence" value="ECO:0007669"/>
    <property type="project" value="InterPro"/>
</dbReference>
<dbReference type="Pfam" id="PF08541">
    <property type="entry name" value="ACP_syn_III_C"/>
    <property type="match status" value="1"/>
</dbReference>
<comment type="caution">
    <text evidence="8">The sequence shown here is derived from an EMBL/GenBank/DDBJ whole genome shotgun (WGS) entry which is preliminary data.</text>
</comment>
<dbReference type="SUPFAM" id="SSF53901">
    <property type="entry name" value="Thiolase-like"/>
    <property type="match status" value="1"/>
</dbReference>
<dbReference type="InterPro" id="IPR013747">
    <property type="entry name" value="ACP_syn_III_C"/>
</dbReference>
<name>A0A9Q0CK20_9POAL</name>
<evidence type="ECO:0000313" key="9">
    <source>
        <dbReference type="Proteomes" id="UP001151287"/>
    </source>
</evidence>
<evidence type="ECO:0000256" key="1">
    <source>
        <dbReference type="ARBA" id="ARBA00005531"/>
    </source>
</evidence>
<dbReference type="Gene3D" id="3.40.47.10">
    <property type="match status" value="1"/>
</dbReference>
<feature type="active site" evidence="5">
    <location>
        <position position="168"/>
    </location>
</feature>